<dbReference type="GO" id="GO:0005739">
    <property type="term" value="C:mitochondrion"/>
    <property type="evidence" value="ECO:0007669"/>
    <property type="project" value="TreeGrafter"/>
</dbReference>
<gene>
    <name evidence="9" type="ORF">EJ04DRAFT_462125</name>
</gene>
<dbReference type="InterPro" id="IPR013752">
    <property type="entry name" value="KPA_reductase"/>
</dbReference>
<dbReference type="GO" id="GO:0015940">
    <property type="term" value="P:pantothenate biosynthetic process"/>
    <property type="evidence" value="ECO:0007669"/>
    <property type="project" value="InterPro"/>
</dbReference>
<keyword evidence="3 6" id="KW-0521">NADP</keyword>
<sequence>MSQSTIHILGVGSLGKLFAHSLRKCHPELPITLLFHRPSLKEEWEHAGRSIEIVRDGKTEKQYNFRHESLREGGSEIRNLICATKTFGTAPALEQIKKRLRPSSSILFLQNGIGTIEEVNENVFSDPMLRPRYYAGIVNHGVYTTASFSCVHAALVDVTMGPVATKNNFETSEEASNRFIETIVNCPSLVASSVSGDGLLQIQLRKLAVNAVINPLSASFDCINGDVFQRSEIHSLVTPLVEEISAVIQATIRSNNPDTPAEILSRFESRSLEDYVTEIGIRVAKNSSSMRQDVRAGRRTEIDYINGYILKQGEKFGIPCPVNIQLVQTIKSKSLHVHSSVSKS</sequence>
<dbReference type="InterPro" id="IPR003710">
    <property type="entry name" value="ApbA"/>
</dbReference>
<evidence type="ECO:0000256" key="2">
    <source>
        <dbReference type="ARBA" id="ARBA00013014"/>
    </source>
</evidence>
<evidence type="ECO:0000259" key="8">
    <source>
        <dbReference type="Pfam" id="PF08546"/>
    </source>
</evidence>
<protein>
    <recommendedName>
        <fullName evidence="2 6">2-dehydropantoate 2-reductase</fullName>
        <ecNumber evidence="2 6">1.1.1.169</ecNumber>
    </recommendedName>
    <alternativeName>
        <fullName evidence="5 6">Ketopantoate reductase</fullName>
    </alternativeName>
</protein>
<dbReference type="AlphaFoldDB" id="A0A9P4R5A2"/>
<dbReference type="InterPro" id="IPR013332">
    <property type="entry name" value="KPR_N"/>
</dbReference>
<dbReference type="SUPFAM" id="SSF48179">
    <property type="entry name" value="6-phosphogluconate dehydrogenase C-terminal domain-like"/>
    <property type="match status" value="1"/>
</dbReference>
<dbReference type="OrthoDB" id="73846at2759"/>
<dbReference type="Gene3D" id="3.40.50.720">
    <property type="entry name" value="NAD(P)-binding Rossmann-like Domain"/>
    <property type="match status" value="1"/>
</dbReference>
<feature type="domain" description="Ketopantoate reductase C-terminal" evidence="8">
    <location>
        <begin position="200"/>
        <end position="333"/>
    </location>
</feature>
<dbReference type="PANTHER" id="PTHR43765">
    <property type="entry name" value="2-DEHYDROPANTOATE 2-REDUCTASE-RELATED"/>
    <property type="match status" value="1"/>
</dbReference>
<evidence type="ECO:0000313" key="9">
    <source>
        <dbReference type="EMBL" id="KAF2736969.1"/>
    </source>
</evidence>
<organism evidence="9 10">
    <name type="scientific">Polyplosphaeria fusca</name>
    <dbReference type="NCBI Taxonomy" id="682080"/>
    <lineage>
        <taxon>Eukaryota</taxon>
        <taxon>Fungi</taxon>
        <taxon>Dikarya</taxon>
        <taxon>Ascomycota</taxon>
        <taxon>Pezizomycotina</taxon>
        <taxon>Dothideomycetes</taxon>
        <taxon>Pleosporomycetidae</taxon>
        <taxon>Pleosporales</taxon>
        <taxon>Tetraplosphaeriaceae</taxon>
        <taxon>Polyplosphaeria</taxon>
    </lineage>
</organism>
<keyword evidence="10" id="KW-1185">Reference proteome</keyword>
<dbReference type="Proteomes" id="UP000799444">
    <property type="component" value="Unassembled WGS sequence"/>
</dbReference>
<dbReference type="Gene3D" id="1.10.1040.10">
    <property type="entry name" value="N-(1-d-carboxylethyl)-l-norvaline Dehydrogenase, domain 2"/>
    <property type="match status" value="1"/>
</dbReference>
<dbReference type="SUPFAM" id="SSF51735">
    <property type="entry name" value="NAD(P)-binding Rossmann-fold domains"/>
    <property type="match status" value="1"/>
</dbReference>
<dbReference type="GO" id="GO:0050661">
    <property type="term" value="F:NADP binding"/>
    <property type="evidence" value="ECO:0007669"/>
    <property type="project" value="TreeGrafter"/>
</dbReference>
<dbReference type="InterPro" id="IPR013328">
    <property type="entry name" value="6PGD_dom2"/>
</dbReference>
<comment type="similarity">
    <text evidence="1 6">Belongs to the ketopantoate reductase family.</text>
</comment>
<dbReference type="EMBL" id="ML996120">
    <property type="protein sequence ID" value="KAF2736969.1"/>
    <property type="molecule type" value="Genomic_DNA"/>
</dbReference>
<dbReference type="EC" id="1.1.1.169" evidence="2 6"/>
<comment type="function">
    <text evidence="6">Catalyzes the NADPH-dependent reduction of ketopantoate into pantoic acid.</text>
</comment>
<proteinExistence type="inferred from homology"/>
<feature type="domain" description="Ketopantoate reductase N-terminal" evidence="7">
    <location>
        <begin position="6"/>
        <end position="163"/>
    </location>
</feature>
<comment type="caution">
    <text evidence="9">The sequence shown here is derived from an EMBL/GenBank/DDBJ whole genome shotgun (WGS) entry which is preliminary data.</text>
</comment>
<name>A0A9P4R5A2_9PLEO</name>
<evidence type="ECO:0000256" key="1">
    <source>
        <dbReference type="ARBA" id="ARBA00007870"/>
    </source>
</evidence>
<evidence type="ECO:0000259" key="7">
    <source>
        <dbReference type="Pfam" id="PF02558"/>
    </source>
</evidence>
<reference evidence="9" key="1">
    <citation type="journal article" date="2020" name="Stud. Mycol.">
        <title>101 Dothideomycetes genomes: a test case for predicting lifestyles and emergence of pathogens.</title>
        <authorList>
            <person name="Haridas S."/>
            <person name="Albert R."/>
            <person name="Binder M."/>
            <person name="Bloem J."/>
            <person name="Labutti K."/>
            <person name="Salamov A."/>
            <person name="Andreopoulos B."/>
            <person name="Baker S."/>
            <person name="Barry K."/>
            <person name="Bills G."/>
            <person name="Bluhm B."/>
            <person name="Cannon C."/>
            <person name="Castanera R."/>
            <person name="Culley D."/>
            <person name="Daum C."/>
            <person name="Ezra D."/>
            <person name="Gonzalez J."/>
            <person name="Henrissat B."/>
            <person name="Kuo A."/>
            <person name="Liang C."/>
            <person name="Lipzen A."/>
            <person name="Lutzoni F."/>
            <person name="Magnuson J."/>
            <person name="Mondo S."/>
            <person name="Nolan M."/>
            <person name="Ohm R."/>
            <person name="Pangilinan J."/>
            <person name="Park H.-J."/>
            <person name="Ramirez L."/>
            <person name="Alfaro M."/>
            <person name="Sun H."/>
            <person name="Tritt A."/>
            <person name="Yoshinaga Y."/>
            <person name="Zwiers L.-H."/>
            <person name="Turgeon B."/>
            <person name="Goodwin S."/>
            <person name="Spatafora J."/>
            <person name="Crous P."/>
            <person name="Grigoriev I."/>
        </authorList>
    </citation>
    <scope>NUCLEOTIDE SEQUENCE</scope>
    <source>
        <strain evidence="9">CBS 125425</strain>
    </source>
</reference>
<evidence type="ECO:0000313" key="10">
    <source>
        <dbReference type="Proteomes" id="UP000799444"/>
    </source>
</evidence>
<keyword evidence="4 6" id="KW-0560">Oxidoreductase</keyword>
<comment type="catalytic activity">
    <reaction evidence="6">
        <text>(R)-pantoate + NADP(+) = 2-dehydropantoate + NADPH + H(+)</text>
        <dbReference type="Rhea" id="RHEA:16233"/>
        <dbReference type="ChEBI" id="CHEBI:11561"/>
        <dbReference type="ChEBI" id="CHEBI:15378"/>
        <dbReference type="ChEBI" id="CHEBI:15980"/>
        <dbReference type="ChEBI" id="CHEBI:57783"/>
        <dbReference type="ChEBI" id="CHEBI:58349"/>
        <dbReference type="EC" id="1.1.1.169"/>
    </reaction>
</comment>
<dbReference type="PANTHER" id="PTHR43765:SF2">
    <property type="entry name" value="2-DEHYDROPANTOATE 2-REDUCTASE"/>
    <property type="match status" value="1"/>
</dbReference>
<dbReference type="GO" id="GO:0008677">
    <property type="term" value="F:2-dehydropantoate 2-reductase activity"/>
    <property type="evidence" value="ECO:0007669"/>
    <property type="project" value="UniProtKB-EC"/>
</dbReference>
<dbReference type="InterPro" id="IPR008927">
    <property type="entry name" value="6-PGluconate_DH-like_C_sf"/>
</dbReference>
<dbReference type="NCBIfam" id="TIGR00745">
    <property type="entry name" value="apbA_panE"/>
    <property type="match status" value="1"/>
</dbReference>
<evidence type="ECO:0000256" key="4">
    <source>
        <dbReference type="ARBA" id="ARBA00023002"/>
    </source>
</evidence>
<evidence type="ECO:0000256" key="5">
    <source>
        <dbReference type="ARBA" id="ARBA00032024"/>
    </source>
</evidence>
<accession>A0A9P4R5A2</accession>
<dbReference type="InterPro" id="IPR036291">
    <property type="entry name" value="NAD(P)-bd_dom_sf"/>
</dbReference>
<dbReference type="Pfam" id="PF02558">
    <property type="entry name" value="ApbA"/>
    <property type="match status" value="1"/>
</dbReference>
<dbReference type="InterPro" id="IPR050838">
    <property type="entry name" value="Ketopantoate_reductase"/>
</dbReference>
<evidence type="ECO:0000256" key="3">
    <source>
        <dbReference type="ARBA" id="ARBA00022857"/>
    </source>
</evidence>
<evidence type="ECO:0000256" key="6">
    <source>
        <dbReference type="RuleBase" id="RU362068"/>
    </source>
</evidence>
<dbReference type="Pfam" id="PF08546">
    <property type="entry name" value="ApbA_C"/>
    <property type="match status" value="1"/>
</dbReference>